<dbReference type="PROSITE" id="PS50088">
    <property type="entry name" value="ANK_REPEAT"/>
    <property type="match status" value="1"/>
</dbReference>
<dbReference type="SUPFAM" id="SSF48403">
    <property type="entry name" value="Ankyrin repeat"/>
    <property type="match status" value="1"/>
</dbReference>
<dbReference type="Gene3D" id="1.25.40.20">
    <property type="entry name" value="Ankyrin repeat-containing domain"/>
    <property type="match status" value="1"/>
</dbReference>
<keyword evidence="5" id="KW-1185">Reference proteome</keyword>
<comment type="caution">
    <text evidence="4">The sequence shown here is derived from an EMBL/GenBank/DDBJ whole genome shotgun (WGS) entry which is preliminary data.</text>
</comment>
<dbReference type="EMBL" id="UYJE01001604">
    <property type="protein sequence ID" value="VDI03469.1"/>
    <property type="molecule type" value="Genomic_DNA"/>
</dbReference>
<accession>A0A8B6CDV3</accession>
<keyword evidence="1" id="KW-0677">Repeat</keyword>
<sequence>MVIRSEGEFCCEDEDCIANIMYLVREGADINAQDITSSSPVMLANESRTIKALLNVNESLNITNKFGQTPLILKLTSNEINTSVIQMLLEHGANVNALDNYNSNALHYLAWETAGTETLTILKQFVALSVPDKLGQLPCQVAYFNRYKEAFDNLCLCKTNVHGDVRANFLANFLATIILVLLGEPQDFNDVDVESIKNHWNESEDDNMISATEYWDKSEEMIRELEET</sequence>
<dbReference type="AlphaFoldDB" id="A0A8B6CDV3"/>
<evidence type="ECO:0000313" key="5">
    <source>
        <dbReference type="Proteomes" id="UP000596742"/>
    </source>
</evidence>
<dbReference type="PROSITE" id="PS50297">
    <property type="entry name" value="ANK_REP_REGION"/>
    <property type="match status" value="1"/>
</dbReference>
<dbReference type="PANTHER" id="PTHR24198">
    <property type="entry name" value="ANKYRIN REPEAT AND PROTEIN KINASE DOMAIN-CONTAINING PROTEIN"/>
    <property type="match status" value="1"/>
</dbReference>
<evidence type="ECO:0000256" key="3">
    <source>
        <dbReference type="PROSITE-ProRule" id="PRU00023"/>
    </source>
</evidence>
<dbReference type="InterPro" id="IPR002110">
    <property type="entry name" value="Ankyrin_rpt"/>
</dbReference>
<dbReference type="PANTHER" id="PTHR24198:SF165">
    <property type="entry name" value="ANKYRIN REPEAT-CONTAINING PROTEIN-RELATED"/>
    <property type="match status" value="1"/>
</dbReference>
<dbReference type="Pfam" id="PF12796">
    <property type="entry name" value="Ank_2"/>
    <property type="match status" value="1"/>
</dbReference>
<evidence type="ECO:0000256" key="1">
    <source>
        <dbReference type="ARBA" id="ARBA00022737"/>
    </source>
</evidence>
<dbReference type="OrthoDB" id="6072380at2759"/>
<name>A0A8B6CDV3_MYTGA</name>
<evidence type="ECO:0000256" key="2">
    <source>
        <dbReference type="ARBA" id="ARBA00023043"/>
    </source>
</evidence>
<protein>
    <submittedName>
        <fullName evidence="4">Uncharacterized protein</fullName>
    </submittedName>
</protein>
<reference evidence="4" key="1">
    <citation type="submission" date="2018-11" db="EMBL/GenBank/DDBJ databases">
        <authorList>
            <person name="Alioto T."/>
            <person name="Alioto T."/>
        </authorList>
    </citation>
    <scope>NUCLEOTIDE SEQUENCE</scope>
</reference>
<organism evidence="4 5">
    <name type="scientific">Mytilus galloprovincialis</name>
    <name type="common">Mediterranean mussel</name>
    <dbReference type="NCBI Taxonomy" id="29158"/>
    <lineage>
        <taxon>Eukaryota</taxon>
        <taxon>Metazoa</taxon>
        <taxon>Spiralia</taxon>
        <taxon>Lophotrochozoa</taxon>
        <taxon>Mollusca</taxon>
        <taxon>Bivalvia</taxon>
        <taxon>Autobranchia</taxon>
        <taxon>Pteriomorphia</taxon>
        <taxon>Mytilida</taxon>
        <taxon>Mytiloidea</taxon>
        <taxon>Mytilidae</taxon>
        <taxon>Mytilinae</taxon>
        <taxon>Mytilus</taxon>
    </lineage>
</organism>
<evidence type="ECO:0000313" key="4">
    <source>
        <dbReference type="EMBL" id="VDI03469.1"/>
    </source>
</evidence>
<gene>
    <name evidence="4" type="ORF">MGAL_10B029614</name>
</gene>
<dbReference type="InterPro" id="IPR036770">
    <property type="entry name" value="Ankyrin_rpt-contain_sf"/>
</dbReference>
<keyword evidence="2 3" id="KW-0040">ANK repeat</keyword>
<feature type="repeat" description="ANK" evidence="3">
    <location>
        <begin position="66"/>
        <end position="100"/>
    </location>
</feature>
<proteinExistence type="predicted"/>
<dbReference type="Proteomes" id="UP000596742">
    <property type="component" value="Unassembled WGS sequence"/>
</dbReference>